<proteinExistence type="predicted"/>
<keyword evidence="2" id="KW-1185">Reference proteome</keyword>
<evidence type="ECO:0000313" key="1">
    <source>
        <dbReference type="EMBL" id="KAL2552642.1"/>
    </source>
</evidence>
<sequence length="100" mass="11197">MPEICRGRPRVNTLALPPQMAVEPPQPQFTTIQQFAALEDQMATILTALHRVVVSPQPTVETHQVEATPTLKMAHPSHQPTLTNFEDLLNKKLKRQLLIG</sequence>
<dbReference type="Proteomes" id="UP001604277">
    <property type="component" value="Unassembled WGS sequence"/>
</dbReference>
<gene>
    <name evidence="1" type="ORF">Fot_06261</name>
</gene>
<evidence type="ECO:0000313" key="2">
    <source>
        <dbReference type="Proteomes" id="UP001604277"/>
    </source>
</evidence>
<protein>
    <submittedName>
        <fullName evidence="1">Uncharacterized protein</fullName>
    </submittedName>
</protein>
<comment type="caution">
    <text evidence="1">The sequence shown here is derived from an EMBL/GenBank/DDBJ whole genome shotgun (WGS) entry which is preliminary data.</text>
</comment>
<organism evidence="1 2">
    <name type="scientific">Forsythia ovata</name>
    <dbReference type="NCBI Taxonomy" id="205694"/>
    <lineage>
        <taxon>Eukaryota</taxon>
        <taxon>Viridiplantae</taxon>
        <taxon>Streptophyta</taxon>
        <taxon>Embryophyta</taxon>
        <taxon>Tracheophyta</taxon>
        <taxon>Spermatophyta</taxon>
        <taxon>Magnoliopsida</taxon>
        <taxon>eudicotyledons</taxon>
        <taxon>Gunneridae</taxon>
        <taxon>Pentapetalae</taxon>
        <taxon>asterids</taxon>
        <taxon>lamiids</taxon>
        <taxon>Lamiales</taxon>
        <taxon>Oleaceae</taxon>
        <taxon>Forsythieae</taxon>
        <taxon>Forsythia</taxon>
    </lineage>
</organism>
<accession>A0ABD1WSG7</accession>
<reference evidence="2" key="1">
    <citation type="submission" date="2024-07" db="EMBL/GenBank/DDBJ databases">
        <title>Two chromosome-level genome assemblies of Korean endemic species Abeliophyllum distichum and Forsythia ovata (Oleaceae).</title>
        <authorList>
            <person name="Jang H."/>
        </authorList>
    </citation>
    <scope>NUCLEOTIDE SEQUENCE [LARGE SCALE GENOMIC DNA]</scope>
</reference>
<dbReference type="AlphaFoldDB" id="A0ABD1WSG7"/>
<name>A0ABD1WSG7_9LAMI</name>
<dbReference type="EMBL" id="JBFOLJ010000002">
    <property type="protein sequence ID" value="KAL2552642.1"/>
    <property type="molecule type" value="Genomic_DNA"/>
</dbReference>